<dbReference type="Proteomes" id="UP000077069">
    <property type="component" value="Unassembled WGS sequence"/>
</dbReference>
<reference evidence="2 3" key="1">
    <citation type="submission" date="2016-05" db="EMBL/GenBank/DDBJ databases">
        <title>Comparative analysis of secretome profiles of manganese(II)-oxidizing ascomycete fungi.</title>
        <authorList>
            <consortium name="DOE Joint Genome Institute"/>
            <person name="Zeiner C.A."/>
            <person name="Purvine S.O."/>
            <person name="Zink E.M."/>
            <person name="Wu S."/>
            <person name="Pasa-Tolic L."/>
            <person name="Chaput D.L."/>
            <person name="Haridas S."/>
            <person name="Grigoriev I.V."/>
            <person name="Santelli C.M."/>
            <person name="Hansel C.M."/>
        </authorList>
    </citation>
    <scope>NUCLEOTIDE SEQUENCE [LARGE SCALE GENOMIC DNA]</scope>
    <source>
        <strain evidence="2 3">AP3s5-JAC2a</strain>
    </source>
</reference>
<feature type="compositionally biased region" description="Basic and acidic residues" evidence="1">
    <location>
        <begin position="114"/>
        <end position="144"/>
    </location>
</feature>
<feature type="compositionally biased region" description="Basic and acidic residues" evidence="1">
    <location>
        <begin position="75"/>
        <end position="102"/>
    </location>
</feature>
<dbReference type="GeneID" id="28761351"/>
<accession>A0A177CK75</accession>
<evidence type="ECO:0000313" key="3">
    <source>
        <dbReference type="Proteomes" id="UP000077069"/>
    </source>
</evidence>
<gene>
    <name evidence="2" type="ORF">CC84DRAFT_1161938</name>
</gene>
<dbReference type="OrthoDB" id="5418632at2759"/>
<organism evidence="2 3">
    <name type="scientific">Paraphaeosphaeria sporulosa</name>
    <dbReference type="NCBI Taxonomy" id="1460663"/>
    <lineage>
        <taxon>Eukaryota</taxon>
        <taxon>Fungi</taxon>
        <taxon>Dikarya</taxon>
        <taxon>Ascomycota</taxon>
        <taxon>Pezizomycotina</taxon>
        <taxon>Dothideomycetes</taxon>
        <taxon>Pleosporomycetidae</taxon>
        <taxon>Pleosporales</taxon>
        <taxon>Massarineae</taxon>
        <taxon>Didymosphaeriaceae</taxon>
        <taxon>Paraphaeosphaeria</taxon>
    </lineage>
</organism>
<keyword evidence="3" id="KW-1185">Reference proteome</keyword>
<dbReference type="EMBL" id="KV441550">
    <property type="protein sequence ID" value="OAG07893.1"/>
    <property type="molecule type" value="Genomic_DNA"/>
</dbReference>
<evidence type="ECO:0000313" key="2">
    <source>
        <dbReference type="EMBL" id="OAG07893.1"/>
    </source>
</evidence>
<dbReference type="STRING" id="1460663.A0A177CK75"/>
<dbReference type="InParanoid" id="A0A177CK75"/>
<evidence type="ECO:0000256" key="1">
    <source>
        <dbReference type="SAM" id="MobiDB-lite"/>
    </source>
</evidence>
<feature type="region of interest" description="Disordered" evidence="1">
    <location>
        <begin position="61"/>
        <end position="144"/>
    </location>
</feature>
<dbReference type="RefSeq" id="XP_018038258.1">
    <property type="nucleotide sequence ID" value="XM_018177865.1"/>
</dbReference>
<protein>
    <submittedName>
        <fullName evidence="2">Uncharacterized protein</fullName>
    </submittedName>
</protein>
<proteinExistence type="predicted"/>
<sequence length="144" mass="15993">MSLPTQFLRANVRTASRASLRRGYATGHDERTQQTLKTSSRLTWLTTSAAALAAGAYYYTSTSSDASSSSPAQKISEKIDHAKHSDLEAPKPVEDRHGDTVAKHAMAAHKNQHKVREGVFSRKEFDNHLQKHSTDPSKDFEVKK</sequence>
<name>A0A177CK75_9PLEO</name>
<dbReference type="AlphaFoldDB" id="A0A177CK75"/>
<feature type="compositionally biased region" description="Low complexity" evidence="1">
    <location>
        <begin position="61"/>
        <end position="70"/>
    </location>
</feature>